<sequence>MTISAVLTATSLLAACTTLPDSSNPEAISTYAPTPTQDNVPEPVQNQPSDLMLRDFFAASAHPSSDHQAAKKFLTDKTAQRWQGTGSAMILDRMDIASEGEASRDKITYRVRGNIIGTLGIGGVFNPEYTAFETTYELTRVNGEWRISNLPDAVVLDRQDFMGAYQPRDIYFLGSQTKELVPDRRWVYNRQQSMAASLVSLLVAGPNPRLAGAITRTLPKDATAQVEQGESGGYNVEFSGLKDLNAQQRQELAAQVIWTLVGADIRGPYGLFADGAPLSDQDAGKWRVQDVSQFNPTAEADVPLRTLASGVLYEEDNGQSRRMSGWINNQYLESVAVSPQENIFAAVVGRGEEKRTLEVGGANDQPQRVVEADALTRPSWSSDATALYTVADGKRVIRLNRTPNTGEVTAQAVDTSAVDNLQADDQRISVFRVSHDGARAVMLIQGKIYVSVISRNSKGDLSLGKPEQVGHQLGDTAVSADWTADGTILVGTRANDAPIWSVALDGSVSNQLSGRNLSAPVVAVASNGRVIYATDARALMQFNYDSQSARFWREVPSMQGQRAMPVLGY</sequence>
<reference evidence="8 9" key="1">
    <citation type="submission" date="2018-09" db="EMBL/GenBank/DDBJ databases">
        <title>Optimization and identification of Corynebacterium falsenii FN1-14 from fish paste.</title>
        <authorList>
            <person name="Daroonpunt R."/>
            <person name="Tanasupawat S."/>
        </authorList>
    </citation>
    <scope>NUCLEOTIDE SEQUENCE [LARGE SCALE GENOMIC DNA]</scope>
    <source>
        <strain evidence="8 9">FN1-14</strain>
    </source>
</reference>
<proteinExistence type="inferred from homology"/>
<keyword evidence="1" id="KW-1003">Cell membrane</keyword>
<feature type="domain" description="GerMN" evidence="7">
    <location>
        <begin position="195"/>
        <end position="282"/>
    </location>
</feature>
<evidence type="ECO:0000256" key="3">
    <source>
        <dbReference type="ARBA" id="ARBA00023136"/>
    </source>
</evidence>
<dbReference type="GO" id="GO:0005886">
    <property type="term" value="C:plasma membrane"/>
    <property type="evidence" value="ECO:0007669"/>
    <property type="project" value="UniProtKB-SubCell"/>
</dbReference>
<dbReference type="Proteomes" id="UP000285278">
    <property type="component" value="Unassembled WGS sequence"/>
</dbReference>
<dbReference type="InterPro" id="IPR059026">
    <property type="entry name" value="LpqB_N"/>
</dbReference>
<dbReference type="InterPro" id="IPR018910">
    <property type="entry name" value="LpqB_C"/>
</dbReference>
<keyword evidence="3" id="KW-0472">Membrane</keyword>
<name>A0A418QA12_9CORY</name>
<evidence type="ECO:0000256" key="1">
    <source>
        <dbReference type="ARBA" id="ARBA00022475"/>
    </source>
</evidence>
<organism evidence="8 9">
    <name type="scientific">Corynebacterium falsenii</name>
    <dbReference type="NCBI Taxonomy" id="108486"/>
    <lineage>
        <taxon>Bacteria</taxon>
        <taxon>Bacillati</taxon>
        <taxon>Actinomycetota</taxon>
        <taxon>Actinomycetes</taxon>
        <taxon>Mycobacteriales</taxon>
        <taxon>Corynebacteriaceae</taxon>
        <taxon>Corynebacterium</taxon>
    </lineage>
</organism>
<dbReference type="Pfam" id="PF10646">
    <property type="entry name" value="Germane"/>
    <property type="match status" value="1"/>
</dbReference>
<dbReference type="SUPFAM" id="SSF82171">
    <property type="entry name" value="DPP6 N-terminal domain-like"/>
    <property type="match status" value="1"/>
</dbReference>
<comment type="subcellular location">
    <subcellularLocation>
        <location evidence="6">Cell membrane</location>
        <topology evidence="6">Lipid-anchor</topology>
    </subcellularLocation>
</comment>
<accession>A0A418QA12</accession>
<comment type="similarity">
    <text evidence="6">Belongs to the LpqB lipoprotein family.</text>
</comment>
<gene>
    <name evidence="6 8" type="primary">lpqB</name>
    <name evidence="8" type="ORF">D3M95_00595</name>
</gene>
<dbReference type="InterPro" id="IPR019606">
    <property type="entry name" value="GerMN"/>
</dbReference>
<evidence type="ECO:0000256" key="2">
    <source>
        <dbReference type="ARBA" id="ARBA00022729"/>
    </source>
</evidence>
<evidence type="ECO:0000259" key="7">
    <source>
        <dbReference type="SMART" id="SM00909"/>
    </source>
</evidence>
<dbReference type="InterPro" id="IPR023959">
    <property type="entry name" value="LpqB"/>
</dbReference>
<evidence type="ECO:0000313" key="8">
    <source>
        <dbReference type="EMBL" id="RIX36743.1"/>
    </source>
</evidence>
<keyword evidence="5" id="KW-0449">Lipoprotein</keyword>
<keyword evidence="2" id="KW-0732">Signal</keyword>
<dbReference type="InterPro" id="IPR011042">
    <property type="entry name" value="6-blade_b-propeller_TolB-like"/>
</dbReference>
<evidence type="ECO:0000256" key="5">
    <source>
        <dbReference type="ARBA" id="ARBA00023288"/>
    </source>
</evidence>
<dbReference type="NCBIfam" id="NF010141">
    <property type="entry name" value="PRK13616.1"/>
    <property type="match status" value="1"/>
</dbReference>
<protein>
    <recommendedName>
        <fullName evidence="6">Lipoprotein LpqB</fullName>
    </recommendedName>
</protein>
<dbReference type="HAMAP" id="MF_01373">
    <property type="entry name" value="LpqB_lipoprot"/>
    <property type="match status" value="1"/>
</dbReference>
<dbReference type="Gene3D" id="2.120.10.30">
    <property type="entry name" value="TolB, C-terminal domain"/>
    <property type="match status" value="1"/>
</dbReference>
<dbReference type="STRING" id="1451189.CFAL_08925"/>
<dbReference type="OrthoDB" id="3226781at2"/>
<evidence type="ECO:0000256" key="6">
    <source>
        <dbReference type="HAMAP-Rule" id="MF_01373"/>
    </source>
</evidence>
<dbReference type="SMART" id="SM00909">
    <property type="entry name" value="Germane"/>
    <property type="match status" value="1"/>
</dbReference>
<dbReference type="Pfam" id="PF10647">
    <property type="entry name" value="Gmad1"/>
    <property type="match status" value="1"/>
</dbReference>
<evidence type="ECO:0000313" key="9">
    <source>
        <dbReference type="Proteomes" id="UP000285278"/>
    </source>
</evidence>
<dbReference type="EMBL" id="QXJK01000001">
    <property type="protein sequence ID" value="RIX36743.1"/>
    <property type="molecule type" value="Genomic_DNA"/>
</dbReference>
<keyword evidence="4" id="KW-0564">Palmitate</keyword>
<evidence type="ECO:0000256" key="4">
    <source>
        <dbReference type="ARBA" id="ARBA00023139"/>
    </source>
</evidence>
<keyword evidence="9" id="KW-1185">Reference proteome</keyword>
<comment type="caution">
    <text evidence="8">The sequence shown here is derived from an EMBL/GenBank/DDBJ whole genome shotgun (WGS) entry which is preliminary data.</text>
</comment>
<dbReference type="Pfam" id="PF25976">
    <property type="entry name" value="LpqB_N"/>
    <property type="match status" value="1"/>
</dbReference>
<dbReference type="AlphaFoldDB" id="A0A418QA12"/>